<dbReference type="PANTHER" id="PTHR10742">
    <property type="entry name" value="FLAVIN MONOAMINE OXIDASE"/>
    <property type="match status" value="1"/>
</dbReference>
<dbReference type="InterPro" id="IPR002937">
    <property type="entry name" value="Amino_oxidase"/>
</dbReference>
<evidence type="ECO:0000313" key="3">
    <source>
        <dbReference type="EMBL" id="KAF4960491.1"/>
    </source>
</evidence>
<dbReference type="InterPro" id="IPR036188">
    <property type="entry name" value="FAD/NAD-bd_sf"/>
</dbReference>
<dbReference type="Gene3D" id="1.10.10.1620">
    <property type="match status" value="1"/>
</dbReference>
<feature type="domain" description="Amine oxidase" evidence="2">
    <location>
        <begin position="109"/>
        <end position="678"/>
    </location>
</feature>
<evidence type="ECO:0000259" key="2">
    <source>
        <dbReference type="Pfam" id="PF01593"/>
    </source>
</evidence>
<organism evidence="3 4">
    <name type="scientific">Fusarium sarcochroum</name>
    <dbReference type="NCBI Taxonomy" id="1208366"/>
    <lineage>
        <taxon>Eukaryota</taxon>
        <taxon>Fungi</taxon>
        <taxon>Dikarya</taxon>
        <taxon>Ascomycota</taxon>
        <taxon>Pezizomycotina</taxon>
        <taxon>Sordariomycetes</taxon>
        <taxon>Hypocreomycetidae</taxon>
        <taxon>Hypocreales</taxon>
        <taxon>Nectriaceae</taxon>
        <taxon>Fusarium</taxon>
        <taxon>Fusarium lateritium species complex</taxon>
    </lineage>
</organism>
<sequence>MASEQPFFEVHQETKSYKHMWARHVAQATMNYDRLGTINLVQESGAGISLSNLSKKTGIGQLREATKAVTGAGYIPREEGQIDVGIVGAGVAGLFAALLFDWLNDHPNLKDKNLKIKYDILEAAGAERLGGRLYTHHFSDEEHDYYDVGAMRFPNNSIMKRTFQLFQYIGLTPESKPGLIPYYLKDVLNKCPSYFNDVSHKGNVWAEKGKLDDPYRVNEGLSPNGQIPGNLLKVDPNKLITEALGVFLEEVKEKFKLALKEKNDEKKEAGKQEAKDDGQKDPLNSPMAQELWDLLMKADHMSVRQFLGSGQPYEHREKGPPPPKDQKQPFPLGPGYNFNTIEWLETMTYGTGWYNQSLTECVLEELDFHTGDKDNNPDTEHIQYWWCVDGGAQEIAKRMAAKAKKRIEFNTCVRSIDAQLPLRKPDEFKAMKFTPMKLHTVRTDPKTKKVESKDREYFAILNSTTLAALQRMELRDAGLSWGTKQAIRALGYGASAKVGMKFRTAWWQKKPFYIAQGGVSRTDLPLRVCVYPSYNIKKSEGEDKWDPEKPAVLLCSYTWGQDAQRIGSLCSNNTAHDDKELKRLIIHDLARLHANEECTFEELIEILEEQYIDHHGYDWYRDEHMSGAFAYFGPGQFSNMWQEIIKPNSFGQLYLVGEAASSHHAWIVGALESVIRAVYVMFQGLQNGNPKFEEYSIVLDLLKRAPTDKDEKYEFEDIGEPLKRGGSMPVGLPFHPLPEEMPTTQFCTTKGAPLTDDPKDEAENADVEMTYGAALAVLSLIESFFEFRPDML</sequence>
<dbReference type="EMBL" id="JABEXW010000636">
    <property type="protein sequence ID" value="KAF4960491.1"/>
    <property type="molecule type" value="Genomic_DNA"/>
</dbReference>
<name>A0A8H4TM84_9HYPO</name>
<dbReference type="SUPFAM" id="SSF51905">
    <property type="entry name" value="FAD/NAD(P)-binding domain"/>
    <property type="match status" value="1"/>
</dbReference>
<feature type="region of interest" description="Disordered" evidence="1">
    <location>
        <begin position="311"/>
        <end position="332"/>
    </location>
</feature>
<comment type="caution">
    <text evidence="3">The sequence shown here is derived from an EMBL/GenBank/DDBJ whole genome shotgun (WGS) entry which is preliminary data.</text>
</comment>
<dbReference type="GO" id="GO:0009063">
    <property type="term" value="P:amino acid catabolic process"/>
    <property type="evidence" value="ECO:0007669"/>
    <property type="project" value="TreeGrafter"/>
</dbReference>
<dbReference type="SUPFAM" id="SSF54373">
    <property type="entry name" value="FAD-linked reductases, C-terminal domain"/>
    <property type="match status" value="1"/>
</dbReference>
<dbReference type="AlphaFoldDB" id="A0A8H4TM84"/>
<dbReference type="GO" id="GO:0001716">
    <property type="term" value="F:L-amino-acid oxidase activity"/>
    <property type="evidence" value="ECO:0007669"/>
    <property type="project" value="TreeGrafter"/>
</dbReference>
<accession>A0A8H4TM84</accession>
<feature type="compositionally biased region" description="Basic and acidic residues" evidence="1">
    <location>
        <begin position="262"/>
        <end position="280"/>
    </location>
</feature>
<keyword evidence="4" id="KW-1185">Reference proteome</keyword>
<dbReference type="PANTHER" id="PTHR10742:SF342">
    <property type="entry name" value="AMINE OXIDASE"/>
    <property type="match status" value="1"/>
</dbReference>
<reference evidence="3" key="2">
    <citation type="submission" date="2020-05" db="EMBL/GenBank/DDBJ databases">
        <authorList>
            <person name="Kim H.-S."/>
            <person name="Proctor R.H."/>
            <person name="Brown D.W."/>
        </authorList>
    </citation>
    <scope>NUCLEOTIDE SEQUENCE</scope>
    <source>
        <strain evidence="3">NRRL 20472</strain>
    </source>
</reference>
<dbReference type="Gene3D" id="3.50.50.60">
    <property type="entry name" value="FAD/NAD(P)-binding domain"/>
    <property type="match status" value="1"/>
</dbReference>
<feature type="compositionally biased region" description="Basic and acidic residues" evidence="1">
    <location>
        <begin position="313"/>
        <end position="327"/>
    </location>
</feature>
<evidence type="ECO:0000313" key="4">
    <source>
        <dbReference type="Proteomes" id="UP000622797"/>
    </source>
</evidence>
<dbReference type="Pfam" id="PF01593">
    <property type="entry name" value="Amino_oxidase"/>
    <property type="match status" value="1"/>
</dbReference>
<dbReference type="Proteomes" id="UP000622797">
    <property type="component" value="Unassembled WGS sequence"/>
</dbReference>
<dbReference type="InterPro" id="IPR050281">
    <property type="entry name" value="Flavin_monoamine_oxidase"/>
</dbReference>
<proteinExistence type="predicted"/>
<feature type="region of interest" description="Disordered" evidence="1">
    <location>
        <begin position="262"/>
        <end position="285"/>
    </location>
</feature>
<evidence type="ECO:0000256" key="1">
    <source>
        <dbReference type="SAM" id="MobiDB-lite"/>
    </source>
</evidence>
<dbReference type="OrthoDB" id="7777654at2759"/>
<reference evidence="3" key="1">
    <citation type="journal article" date="2020" name="BMC Genomics">
        <title>Correction to: Identification and distribution of gene clusters required for synthesis of sphingolipid metabolism inhibitors in diverse species of the filamentous fungus Fusarium.</title>
        <authorList>
            <person name="Kim H.S."/>
            <person name="Lohmar J.M."/>
            <person name="Busman M."/>
            <person name="Brown D.W."/>
            <person name="Naumann T.A."/>
            <person name="Divon H.H."/>
            <person name="Lysoe E."/>
            <person name="Uhlig S."/>
            <person name="Proctor R.H."/>
        </authorList>
    </citation>
    <scope>NUCLEOTIDE SEQUENCE</scope>
    <source>
        <strain evidence="3">NRRL 20472</strain>
    </source>
</reference>
<dbReference type="Gene3D" id="3.90.660.10">
    <property type="match status" value="1"/>
</dbReference>
<gene>
    <name evidence="3" type="ORF">FSARC_10459</name>
</gene>
<protein>
    <recommendedName>
        <fullName evidence="2">Amine oxidase domain-containing protein</fullName>
    </recommendedName>
</protein>